<evidence type="ECO:0000313" key="3">
    <source>
        <dbReference type="EMBL" id="OHT14048.1"/>
    </source>
</evidence>
<evidence type="ECO:0000256" key="1">
    <source>
        <dbReference type="SAM" id="Coils"/>
    </source>
</evidence>
<reference evidence="3" key="1">
    <citation type="submission" date="2016-10" db="EMBL/GenBank/DDBJ databases">
        <authorList>
            <person name="Benchimol M."/>
            <person name="Almeida L.G."/>
            <person name="Vasconcelos A.T."/>
            <person name="Perreira-Neves A."/>
            <person name="Rosa I.A."/>
            <person name="Tasca T."/>
            <person name="Bogo M.R."/>
            <person name="de Souza W."/>
        </authorList>
    </citation>
    <scope>NUCLEOTIDE SEQUENCE [LARGE SCALE GENOMIC DNA]</scope>
    <source>
        <strain evidence="3">K</strain>
    </source>
</reference>
<dbReference type="EMBL" id="MLAK01000423">
    <property type="protein sequence ID" value="OHT14048.1"/>
    <property type="molecule type" value="Genomic_DNA"/>
</dbReference>
<keyword evidence="1" id="KW-0175">Coiled coil</keyword>
<sequence length="640" mass="74105">MTLAQYLHSDSSSNPDENITDVLEQVSSLVDSNDPEQVDLYSEIHLSPKSSDAPLKLIRLLSLLIKSRLNYTKFVANDANNQIEINRLVSYLKSHVALLQALCHNADLATLFLVGQNGSQSFSEIQKSTLLEQSARTRAYIATLNSKDVETTLIDYKKNLEDFHSLPQKMKELQSLKKQVKQSTNVENLKATTESILATLETVLLFNDILIQNKVNSIQSEPMVKEILISKSSKSEDHQKIKKYKKEIDRLRNKVEELQQENQDKSMQSSSLEKEVSDLRKQNGKLINKIRDSSRKGDKVSNEFEALQAQKDQLLEDLSSLKSKLVSENKNIEIIQKLKEKLLKVETENRKMRKLLDEASINQQKINDQIDSEANDLRKDLFDKQRENDLLKKQISQLQEQIFNYQDTGSQKEKKIENMSDKINNLNGKVNDLTRTQSRLQNRINDLESLYKDATQQLDRAENSKSELNQQYNKLRKEIKSKTTENDELKAMLDRATADSQKLITDNAILIKQLRRCETMPNDKEKYEKERDNDNEIKKLKEKLKSAYLFIKKLQEQISEYKTRMEMDKYNFSSHSSYKVSSYKYNDNDSFEPYHSYNEEGPFCYSALDSKLNDLNVTIHQLEKTVHRSRKQTGISSSSE</sequence>
<dbReference type="RefSeq" id="XP_068367184.1">
    <property type="nucleotide sequence ID" value="XM_068514659.1"/>
</dbReference>
<dbReference type="GeneID" id="94849363"/>
<feature type="coiled-coil region" evidence="1">
    <location>
        <begin position="605"/>
        <end position="632"/>
    </location>
</feature>
<organism evidence="3 4">
    <name type="scientific">Tritrichomonas foetus</name>
    <dbReference type="NCBI Taxonomy" id="1144522"/>
    <lineage>
        <taxon>Eukaryota</taxon>
        <taxon>Metamonada</taxon>
        <taxon>Parabasalia</taxon>
        <taxon>Tritrichomonadida</taxon>
        <taxon>Tritrichomonadidae</taxon>
        <taxon>Tritrichomonas</taxon>
    </lineage>
</organism>
<gene>
    <name evidence="3" type="ORF">TRFO_43167</name>
</gene>
<accession>A0A1J4KT39</accession>
<dbReference type="VEuPathDB" id="TrichDB:TRFO_43167"/>
<feature type="region of interest" description="Disordered" evidence="2">
    <location>
        <begin position="258"/>
        <end position="278"/>
    </location>
</feature>
<comment type="caution">
    <text evidence="3">The sequence shown here is derived from an EMBL/GenBank/DDBJ whole genome shotgun (WGS) entry which is preliminary data.</text>
</comment>
<dbReference type="Proteomes" id="UP000179807">
    <property type="component" value="Unassembled WGS sequence"/>
</dbReference>
<keyword evidence="4" id="KW-1185">Reference proteome</keyword>
<evidence type="ECO:0000256" key="2">
    <source>
        <dbReference type="SAM" id="MobiDB-lite"/>
    </source>
</evidence>
<dbReference type="AlphaFoldDB" id="A0A1J4KT39"/>
<proteinExistence type="predicted"/>
<protein>
    <submittedName>
        <fullName evidence="3">Uncharacterized protein</fullName>
    </submittedName>
</protein>
<feature type="coiled-coil region" evidence="1">
    <location>
        <begin position="537"/>
        <end position="571"/>
    </location>
</feature>
<dbReference type="PANTHER" id="PTHR23159:SF31">
    <property type="entry name" value="CENTROSOME-ASSOCIATED PROTEIN CEP250 ISOFORM X1"/>
    <property type="match status" value="1"/>
</dbReference>
<name>A0A1J4KT39_9EUKA</name>
<dbReference type="Gene3D" id="1.20.5.170">
    <property type="match status" value="1"/>
</dbReference>
<dbReference type="PANTHER" id="PTHR23159">
    <property type="entry name" value="CENTROSOMAL PROTEIN 2"/>
    <property type="match status" value="1"/>
</dbReference>
<dbReference type="SUPFAM" id="SSF57997">
    <property type="entry name" value="Tropomyosin"/>
    <property type="match status" value="1"/>
</dbReference>
<evidence type="ECO:0000313" key="4">
    <source>
        <dbReference type="Proteomes" id="UP000179807"/>
    </source>
</evidence>